<dbReference type="InterPro" id="IPR006600">
    <property type="entry name" value="HTH_CenpB_DNA-bd_dom"/>
</dbReference>
<evidence type="ECO:0000259" key="3">
    <source>
        <dbReference type="PROSITE" id="PS51253"/>
    </source>
</evidence>
<reference evidence="4" key="1">
    <citation type="submission" date="2023-03" db="EMBL/GenBank/DDBJ databases">
        <title>Chromosome-level genomes of two armyworms, Mythimna separata and Mythimna loreyi, provide insights into the biosynthesis and reception of sex pheromones.</title>
        <authorList>
            <person name="Zhao H."/>
        </authorList>
    </citation>
    <scope>NUCLEOTIDE SEQUENCE</scope>
    <source>
        <strain evidence="4">BeijingLab</strain>
        <tissue evidence="4">Pupa</tissue>
    </source>
</reference>
<dbReference type="AlphaFoldDB" id="A0AAD7YLN2"/>
<evidence type="ECO:0000313" key="5">
    <source>
        <dbReference type="Proteomes" id="UP001231518"/>
    </source>
</evidence>
<accession>A0AAD7YLN2</accession>
<dbReference type="Pfam" id="PF03221">
    <property type="entry name" value="HTH_Tnp_Tc5"/>
    <property type="match status" value="1"/>
</dbReference>
<evidence type="ECO:0000256" key="2">
    <source>
        <dbReference type="ARBA" id="ARBA00023242"/>
    </source>
</evidence>
<proteinExistence type="predicted"/>
<dbReference type="PROSITE" id="PS51253">
    <property type="entry name" value="HTH_CENPB"/>
    <property type="match status" value="1"/>
</dbReference>
<dbReference type="Proteomes" id="UP001231518">
    <property type="component" value="Chromosome 8"/>
</dbReference>
<dbReference type="GO" id="GO:0003677">
    <property type="term" value="F:DNA binding"/>
    <property type="evidence" value="ECO:0007669"/>
    <property type="project" value="UniProtKB-KW"/>
</dbReference>
<organism evidence="4 5">
    <name type="scientific">Mythimna separata</name>
    <name type="common">Oriental armyworm</name>
    <name type="synonym">Pseudaletia separata</name>
    <dbReference type="NCBI Taxonomy" id="271217"/>
    <lineage>
        <taxon>Eukaryota</taxon>
        <taxon>Metazoa</taxon>
        <taxon>Ecdysozoa</taxon>
        <taxon>Arthropoda</taxon>
        <taxon>Hexapoda</taxon>
        <taxon>Insecta</taxon>
        <taxon>Pterygota</taxon>
        <taxon>Neoptera</taxon>
        <taxon>Endopterygota</taxon>
        <taxon>Lepidoptera</taxon>
        <taxon>Glossata</taxon>
        <taxon>Ditrysia</taxon>
        <taxon>Noctuoidea</taxon>
        <taxon>Noctuidae</taxon>
        <taxon>Noctuinae</taxon>
        <taxon>Hadenini</taxon>
        <taxon>Mythimna</taxon>
    </lineage>
</organism>
<keyword evidence="5" id="KW-1185">Reference proteome</keyword>
<protein>
    <recommendedName>
        <fullName evidence="3">HTH CENPB-type domain-containing protein</fullName>
    </recommendedName>
</protein>
<gene>
    <name evidence="4" type="ORF">PYW07_016437</name>
</gene>
<dbReference type="Pfam" id="PF05225">
    <property type="entry name" value="HTH_psq"/>
    <property type="match status" value="1"/>
</dbReference>
<sequence>MTAVTGKHMTIRAAEKRYRIPHTTLWQHLKSGSTVKQTGRKLVFNTEQEKELVKRIQNLRKTGISVTPKVIRKEAFEYCLENNIKNTFNITKGLAGMDWYYGFIKRHSEMNP</sequence>
<evidence type="ECO:0000256" key="1">
    <source>
        <dbReference type="ARBA" id="ARBA00023125"/>
    </source>
</evidence>
<keyword evidence="2" id="KW-0539">Nucleus</keyword>
<dbReference type="EMBL" id="JARGEI010000015">
    <property type="protein sequence ID" value="KAJ8718881.1"/>
    <property type="molecule type" value="Genomic_DNA"/>
</dbReference>
<dbReference type="Gene3D" id="1.10.10.60">
    <property type="entry name" value="Homeodomain-like"/>
    <property type="match status" value="2"/>
</dbReference>
<name>A0AAD7YLN2_MYTSE</name>
<keyword evidence="1" id="KW-0238">DNA-binding</keyword>
<dbReference type="InterPro" id="IPR007889">
    <property type="entry name" value="HTH_Psq"/>
</dbReference>
<evidence type="ECO:0000313" key="4">
    <source>
        <dbReference type="EMBL" id="KAJ8718881.1"/>
    </source>
</evidence>
<feature type="domain" description="HTH CENPB-type" evidence="3">
    <location>
        <begin position="36"/>
        <end position="112"/>
    </location>
</feature>
<comment type="caution">
    <text evidence="4">The sequence shown here is derived from an EMBL/GenBank/DDBJ whole genome shotgun (WGS) entry which is preliminary data.</text>
</comment>